<dbReference type="InterPro" id="IPR008523">
    <property type="entry name" value="DUF805"/>
</dbReference>
<dbReference type="EMBL" id="WITJ01000010">
    <property type="protein sequence ID" value="MQW39927.1"/>
    <property type="molecule type" value="Genomic_DNA"/>
</dbReference>
<keyword evidence="1" id="KW-0472">Membrane</keyword>
<evidence type="ECO:0000313" key="3">
    <source>
        <dbReference type="Proteomes" id="UP000439550"/>
    </source>
</evidence>
<dbReference type="RefSeq" id="WP_153496590.1">
    <property type="nucleotide sequence ID" value="NZ_CAXYUY010000026.1"/>
</dbReference>
<dbReference type="AlphaFoldDB" id="A0A7X1Z913"/>
<dbReference type="Proteomes" id="UP000439550">
    <property type="component" value="Unassembled WGS sequence"/>
</dbReference>
<sequence length="173" mass="19414">MIKAYQKYWKKALKFNGYSSRKDYWWVFLVNTIIFAILSFIRTLITLPMVAKIIESSKNLSREETVEKTQALSLHPTGAILAMVILSAILGAVILIPNTTLVARRLKDAALPNVLAYLFAIAAFYGIISPFIGEKGLGVVSTVASILTLLIYILCLFPSKYRDDEDDDSRNYD</sequence>
<keyword evidence="3" id="KW-1185">Reference proteome</keyword>
<organism evidence="2 3">
    <name type="scientific">Lactococcus hircilactis</name>
    <dbReference type="NCBI Taxonomy" id="1494462"/>
    <lineage>
        <taxon>Bacteria</taxon>
        <taxon>Bacillati</taxon>
        <taxon>Bacillota</taxon>
        <taxon>Bacilli</taxon>
        <taxon>Lactobacillales</taxon>
        <taxon>Streptococcaceae</taxon>
        <taxon>Lactococcus</taxon>
    </lineage>
</organism>
<name>A0A7X1Z913_9LACT</name>
<dbReference type="Pfam" id="PF05656">
    <property type="entry name" value="DUF805"/>
    <property type="match status" value="1"/>
</dbReference>
<dbReference type="PANTHER" id="PTHR34980:SF2">
    <property type="entry name" value="INNER MEMBRANE PROTEIN YHAH-RELATED"/>
    <property type="match status" value="1"/>
</dbReference>
<feature type="transmembrane region" description="Helical" evidence="1">
    <location>
        <begin position="138"/>
        <end position="157"/>
    </location>
</feature>
<proteinExistence type="predicted"/>
<evidence type="ECO:0000313" key="2">
    <source>
        <dbReference type="EMBL" id="MQW39927.1"/>
    </source>
</evidence>
<reference evidence="2 3" key="1">
    <citation type="submission" date="2019-10" db="EMBL/GenBank/DDBJ databases">
        <authorList>
            <person name="Dong K."/>
        </authorList>
    </citation>
    <scope>NUCLEOTIDE SEQUENCE [LARGE SCALE GENOMIC DNA]</scope>
    <source>
        <strain evidence="2 3">DSM 28960</strain>
    </source>
</reference>
<feature type="transmembrane region" description="Helical" evidence="1">
    <location>
        <begin position="114"/>
        <end position="132"/>
    </location>
</feature>
<accession>A0A7X1Z913</accession>
<gene>
    <name evidence="2" type="ORF">GHI93_08305</name>
</gene>
<keyword evidence="1" id="KW-1133">Transmembrane helix</keyword>
<evidence type="ECO:0000256" key="1">
    <source>
        <dbReference type="SAM" id="Phobius"/>
    </source>
</evidence>
<feature type="transmembrane region" description="Helical" evidence="1">
    <location>
        <begin position="24"/>
        <end position="45"/>
    </location>
</feature>
<comment type="caution">
    <text evidence="2">The sequence shown here is derived from an EMBL/GenBank/DDBJ whole genome shotgun (WGS) entry which is preliminary data.</text>
</comment>
<protein>
    <submittedName>
        <fullName evidence="2">DUF805 domain-containing protein</fullName>
    </submittedName>
</protein>
<keyword evidence="1" id="KW-0812">Transmembrane</keyword>
<dbReference type="GO" id="GO:0005886">
    <property type="term" value="C:plasma membrane"/>
    <property type="evidence" value="ECO:0007669"/>
    <property type="project" value="TreeGrafter"/>
</dbReference>
<dbReference type="PANTHER" id="PTHR34980">
    <property type="entry name" value="INNER MEMBRANE PROTEIN-RELATED-RELATED"/>
    <property type="match status" value="1"/>
</dbReference>
<feature type="transmembrane region" description="Helical" evidence="1">
    <location>
        <begin position="79"/>
        <end position="102"/>
    </location>
</feature>
<dbReference type="OrthoDB" id="2285053at2"/>